<feature type="transmembrane region" description="Helical" evidence="7">
    <location>
        <begin position="144"/>
        <end position="171"/>
    </location>
</feature>
<keyword evidence="5 7" id="KW-1133">Transmembrane helix</keyword>
<evidence type="ECO:0000256" key="6">
    <source>
        <dbReference type="ARBA" id="ARBA00023136"/>
    </source>
</evidence>
<dbReference type="PIRSF" id="PIRSF016379">
    <property type="entry name" value="ENT"/>
    <property type="match status" value="1"/>
</dbReference>
<proteinExistence type="inferred from homology"/>
<dbReference type="InterPro" id="IPR036259">
    <property type="entry name" value="MFS_trans_sf"/>
</dbReference>
<dbReference type="EMBL" id="ML742248">
    <property type="protein sequence ID" value="KAE8146677.1"/>
    <property type="molecule type" value="Genomic_DNA"/>
</dbReference>
<evidence type="ECO:0000256" key="7">
    <source>
        <dbReference type="SAM" id="Phobius"/>
    </source>
</evidence>
<evidence type="ECO:0000256" key="2">
    <source>
        <dbReference type="ARBA" id="ARBA00007965"/>
    </source>
</evidence>
<feature type="transmembrane region" description="Helical" evidence="7">
    <location>
        <begin position="321"/>
        <end position="342"/>
    </location>
</feature>
<feature type="transmembrane region" description="Helical" evidence="7">
    <location>
        <begin position="424"/>
        <end position="445"/>
    </location>
</feature>
<dbReference type="PANTHER" id="PTHR10332">
    <property type="entry name" value="EQUILIBRATIVE NUCLEOSIDE TRANSPORTER"/>
    <property type="match status" value="1"/>
</dbReference>
<dbReference type="PRINTS" id="PR01130">
    <property type="entry name" value="DERENTRNSPRT"/>
</dbReference>
<accession>A0A5N6TK13</accession>
<feature type="transmembrane region" description="Helical" evidence="7">
    <location>
        <begin position="386"/>
        <end position="403"/>
    </location>
</feature>
<gene>
    <name evidence="8" type="ORF">BDV25DRAFT_46871</name>
</gene>
<dbReference type="InterPro" id="IPR002259">
    <property type="entry name" value="Eqnu_transpt"/>
</dbReference>
<name>A0A5N6TK13_ASPAV</name>
<reference evidence="8 9" key="1">
    <citation type="submission" date="2019-04" db="EMBL/GenBank/DDBJ databases">
        <title>Friends and foes A comparative genomics study of 23 Aspergillus species from section Flavi.</title>
        <authorList>
            <consortium name="DOE Joint Genome Institute"/>
            <person name="Kjaerbolling I."/>
            <person name="Vesth T."/>
            <person name="Frisvad J.C."/>
            <person name="Nybo J.L."/>
            <person name="Theobald S."/>
            <person name="Kildgaard S."/>
            <person name="Isbrandt T."/>
            <person name="Kuo A."/>
            <person name="Sato A."/>
            <person name="Lyhne E.K."/>
            <person name="Kogle M.E."/>
            <person name="Wiebenga A."/>
            <person name="Kun R.S."/>
            <person name="Lubbers R.J."/>
            <person name="Makela M.R."/>
            <person name="Barry K."/>
            <person name="Chovatia M."/>
            <person name="Clum A."/>
            <person name="Daum C."/>
            <person name="Haridas S."/>
            <person name="He G."/>
            <person name="LaButti K."/>
            <person name="Lipzen A."/>
            <person name="Mondo S."/>
            <person name="Riley R."/>
            <person name="Salamov A."/>
            <person name="Simmons B.A."/>
            <person name="Magnuson J.K."/>
            <person name="Henrissat B."/>
            <person name="Mortensen U.H."/>
            <person name="Larsen T.O."/>
            <person name="Devries R.P."/>
            <person name="Grigoriev I.V."/>
            <person name="Machida M."/>
            <person name="Baker S.E."/>
            <person name="Andersen M.R."/>
        </authorList>
    </citation>
    <scope>NUCLEOTIDE SEQUENCE [LARGE SCALE GENOMIC DNA]</scope>
    <source>
        <strain evidence="8 9">IBT 18842</strain>
    </source>
</reference>
<protein>
    <submittedName>
        <fullName evidence="8">Nucleoside transporter-domain-containing protein</fullName>
    </submittedName>
</protein>
<dbReference type="OrthoDB" id="46396at2759"/>
<sequence length="448" mass="49638">MDRFQRWISPSANLEYEPLNHPPQDDEDVRSIFSQTSPPPRFSSFKYGVFFLLGVSMLWAWNMFLAAAPYFYDRFRSDEWASTHYQSSILIVSTITNLGSLFTLVKLQKRTSYARLITVSLLLNILVFTLLALSTGFLKDASVMVYFFFLMVMVFGASLATAISQIGIFGYASGFGRTEYTQAIMAGQGLAGVLPCIVQILSVLAVSGDKQEPTVPQTSPKSAFLYFITSTVVSVLALVAFASLARRQPAPVSGLSENASEGDSDNEESKTVSLWDLFKQLRFMALAVFLCFTVTMMYPVFTAEIESVHGGPNPSRLFQPAVFIPLAFFFWNAGDLIGRVIVLVPRLSLIHRPFVLFILAISRVGFFPLYLLCNIRGRDAVVQSDFFYLFIVQLLFGITNGYLGSTCMMGPGYWVPEDKRQAAAGFMSLMLVSGLTAGSLLSFLISSV</sequence>
<dbReference type="GO" id="GO:0034257">
    <property type="term" value="F:nicotinamide riboside transmembrane transporter activity"/>
    <property type="evidence" value="ECO:0007669"/>
    <property type="project" value="TreeGrafter"/>
</dbReference>
<dbReference type="GO" id="GO:0000329">
    <property type="term" value="C:fungal-type vacuole membrane"/>
    <property type="evidence" value="ECO:0007669"/>
    <property type="project" value="TreeGrafter"/>
</dbReference>
<keyword evidence="9" id="KW-1185">Reference proteome</keyword>
<evidence type="ECO:0000313" key="9">
    <source>
        <dbReference type="Proteomes" id="UP000325780"/>
    </source>
</evidence>
<feature type="transmembrane region" description="Helical" evidence="7">
    <location>
        <begin position="283"/>
        <end position="301"/>
    </location>
</feature>
<dbReference type="GO" id="GO:0015205">
    <property type="term" value="F:nucleobase transmembrane transporter activity"/>
    <property type="evidence" value="ECO:0007669"/>
    <property type="project" value="TreeGrafter"/>
</dbReference>
<evidence type="ECO:0000256" key="1">
    <source>
        <dbReference type="ARBA" id="ARBA00004141"/>
    </source>
</evidence>
<dbReference type="GO" id="GO:0005886">
    <property type="term" value="C:plasma membrane"/>
    <property type="evidence" value="ECO:0007669"/>
    <property type="project" value="TreeGrafter"/>
</dbReference>
<feature type="transmembrane region" description="Helical" evidence="7">
    <location>
        <begin position="183"/>
        <end position="204"/>
    </location>
</feature>
<comment type="subcellular location">
    <subcellularLocation>
        <location evidence="1">Membrane</location>
        <topology evidence="1">Multi-pass membrane protein</topology>
    </subcellularLocation>
</comment>
<feature type="transmembrane region" description="Helical" evidence="7">
    <location>
        <begin position="224"/>
        <end position="245"/>
    </location>
</feature>
<keyword evidence="3" id="KW-0813">Transport</keyword>
<evidence type="ECO:0000313" key="8">
    <source>
        <dbReference type="EMBL" id="KAE8146677.1"/>
    </source>
</evidence>
<feature type="transmembrane region" description="Helical" evidence="7">
    <location>
        <begin position="84"/>
        <end position="104"/>
    </location>
</feature>
<dbReference type="SUPFAM" id="SSF103473">
    <property type="entry name" value="MFS general substrate transporter"/>
    <property type="match status" value="1"/>
</dbReference>
<feature type="transmembrane region" description="Helical" evidence="7">
    <location>
        <begin position="116"/>
        <end position="138"/>
    </location>
</feature>
<organism evidence="8 9">
    <name type="scientific">Aspergillus avenaceus</name>
    <dbReference type="NCBI Taxonomy" id="36643"/>
    <lineage>
        <taxon>Eukaryota</taxon>
        <taxon>Fungi</taxon>
        <taxon>Dikarya</taxon>
        <taxon>Ascomycota</taxon>
        <taxon>Pezizomycotina</taxon>
        <taxon>Eurotiomycetes</taxon>
        <taxon>Eurotiomycetidae</taxon>
        <taxon>Eurotiales</taxon>
        <taxon>Aspergillaceae</taxon>
        <taxon>Aspergillus</taxon>
        <taxon>Aspergillus subgen. Circumdati</taxon>
    </lineage>
</organism>
<dbReference type="Proteomes" id="UP000325780">
    <property type="component" value="Unassembled WGS sequence"/>
</dbReference>
<evidence type="ECO:0000256" key="5">
    <source>
        <dbReference type="ARBA" id="ARBA00022989"/>
    </source>
</evidence>
<feature type="transmembrane region" description="Helical" evidence="7">
    <location>
        <begin position="49"/>
        <end position="72"/>
    </location>
</feature>
<dbReference type="Pfam" id="PF01733">
    <property type="entry name" value="Nucleoside_tran"/>
    <property type="match status" value="2"/>
</dbReference>
<dbReference type="PANTHER" id="PTHR10332:SF88">
    <property type="entry name" value="EQUILIBRATIVE NUCLEOSIDE TRANSPORTER 1, ISOFORM A"/>
    <property type="match status" value="1"/>
</dbReference>
<keyword evidence="6 7" id="KW-0472">Membrane</keyword>
<comment type="similarity">
    <text evidence="2">Belongs to the SLC29A/ENT transporter (TC 2.A.57) family.</text>
</comment>
<dbReference type="AlphaFoldDB" id="A0A5N6TK13"/>
<evidence type="ECO:0000256" key="4">
    <source>
        <dbReference type="ARBA" id="ARBA00022692"/>
    </source>
</evidence>
<feature type="transmembrane region" description="Helical" evidence="7">
    <location>
        <begin position="354"/>
        <end position="371"/>
    </location>
</feature>
<dbReference type="Gene3D" id="1.20.1250.20">
    <property type="entry name" value="MFS general substrate transporter like domains"/>
    <property type="match status" value="1"/>
</dbReference>
<evidence type="ECO:0000256" key="3">
    <source>
        <dbReference type="ARBA" id="ARBA00022448"/>
    </source>
</evidence>
<keyword evidence="4 7" id="KW-0812">Transmembrane</keyword>